<evidence type="ECO:0000313" key="2">
    <source>
        <dbReference type="Proteomes" id="UP000618319"/>
    </source>
</evidence>
<keyword evidence="2" id="KW-1185">Reference proteome</keyword>
<dbReference type="RefSeq" id="WP_196939875.1">
    <property type="nucleotide sequence ID" value="NZ_MU158690.1"/>
</dbReference>
<reference evidence="1 2" key="1">
    <citation type="submission" date="2018-02" db="EMBL/GenBank/DDBJ databases">
        <title>Sphingobacterium KA21.</title>
        <authorList>
            <person name="Vasarhelyi B.M."/>
            <person name="Deshmukh S."/>
            <person name="Balint B."/>
            <person name="Kukolya J."/>
        </authorList>
    </citation>
    <scope>NUCLEOTIDE SEQUENCE [LARGE SCALE GENOMIC DNA]</scope>
    <source>
        <strain evidence="1 2">Ka21</strain>
    </source>
</reference>
<organism evidence="1 2">
    <name type="scientific">Sphingobacterium pedocola</name>
    <dbReference type="NCBI Taxonomy" id="2082722"/>
    <lineage>
        <taxon>Bacteria</taxon>
        <taxon>Pseudomonadati</taxon>
        <taxon>Bacteroidota</taxon>
        <taxon>Sphingobacteriia</taxon>
        <taxon>Sphingobacteriales</taxon>
        <taxon>Sphingobacteriaceae</taxon>
        <taxon>Sphingobacterium</taxon>
    </lineage>
</organism>
<proteinExistence type="predicted"/>
<sequence length="420" mass="47010">MCKELSGLNLNTHFNTMNREQALKNLSLPVDADIEMIRMRFAARYTLSDTQYDRALTDRMKELHEQHIRELEQAYKVLTDNPIISDMGALLSLGKGYVEEGEYMLGEDESVVAEEALAFFALYPHEVSELLEQRYAQYVEGLEYAMQQVGLEASKEPFRQEIRRAKVCLDVAINYRLTNQLVAATEQEPEEEMGLPTSDLYDKRLNAHTAHRKEEPSKSKLIGIFTVILCLSLIGAWFAKDYWINDDKERVDEPNGKLEPIASLNIEPEGANQPPDITEKKNVPHTLAAPPIEPPLTIVKSILKKYTSGYEITVTKGNIQLTGLRQYLLPLKNIDTINEKNQFVSLSGRSLYVDGKPTKTADGVVLSNIPSADKSRLIDAIRRLAPLPAKASSALAQDLGEANPILKKDSVKVIAQGADI</sequence>
<gene>
    <name evidence="1" type="ORF">C4F40_14620</name>
</gene>
<dbReference type="EMBL" id="PSKQ01000022">
    <property type="protein sequence ID" value="MBE8721960.1"/>
    <property type="molecule type" value="Genomic_DNA"/>
</dbReference>
<comment type="caution">
    <text evidence="1">The sequence shown here is derived from an EMBL/GenBank/DDBJ whole genome shotgun (WGS) entry which is preliminary data.</text>
</comment>
<accession>A0ABR9T9I6</accession>
<evidence type="ECO:0000313" key="1">
    <source>
        <dbReference type="EMBL" id="MBE8721960.1"/>
    </source>
</evidence>
<name>A0ABR9T9I6_9SPHI</name>
<dbReference type="Proteomes" id="UP000618319">
    <property type="component" value="Unassembled WGS sequence"/>
</dbReference>
<protein>
    <recommendedName>
        <fullName evidence="3">DUF4115 domain-containing protein</fullName>
    </recommendedName>
</protein>
<evidence type="ECO:0008006" key="3">
    <source>
        <dbReference type="Google" id="ProtNLM"/>
    </source>
</evidence>